<comment type="similarity">
    <text evidence="1">Belongs to the NAD(P)-dependent epimerase/dehydratase family.</text>
</comment>
<evidence type="ECO:0000256" key="1">
    <source>
        <dbReference type="ARBA" id="ARBA00007637"/>
    </source>
</evidence>
<dbReference type="Pfam" id="PF01370">
    <property type="entry name" value="Epimerase"/>
    <property type="match status" value="1"/>
</dbReference>
<evidence type="ECO:0000313" key="3">
    <source>
        <dbReference type="EMBL" id="MFC6952966.1"/>
    </source>
</evidence>
<dbReference type="SUPFAM" id="SSF51735">
    <property type="entry name" value="NAD(P)-binding Rossmann-fold domains"/>
    <property type="match status" value="1"/>
</dbReference>
<dbReference type="Proteomes" id="UP001596395">
    <property type="component" value="Unassembled WGS sequence"/>
</dbReference>
<reference evidence="3 4" key="1">
    <citation type="journal article" date="2019" name="Int. J. Syst. Evol. Microbiol.">
        <title>The Global Catalogue of Microorganisms (GCM) 10K type strain sequencing project: providing services to taxonomists for standard genome sequencing and annotation.</title>
        <authorList>
            <consortium name="The Broad Institute Genomics Platform"/>
            <consortium name="The Broad Institute Genome Sequencing Center for Infectious Disease"/>
            <person name="Wu L."/>
            <person name="Ma J."/>
        </authorList>
    </citation>
    <scope>NUCLEOTIDE SEQUENCE [LARGE SCALE GENOMIC DNA]</scope>
    <source>
        <strain evidence="3 4">GX26</strain>
    </source>
</reference>
<dbReference type="InterPro" id="IPR036291">
    <property type="entry name" value="NAD(P)-bd_dom_sf"/>
</dbReference>
<gene>
    <name evidence="3" type="ORF">ACFQGB_08825</name>
</gene>
<sequence length="307" mass="33074">MSEQNLVDRTVLVTGGAGFIGSHLVDALVEENEVRVLDDLSTGQVARLPDDVELVHGDVRNEELVAHATKDVDVVFHQAANVSVPASVENPMTTDAVNVDGTLAVLEAAREEDARVVVASSCAVYGDPLSLPLAETDRLRPESPYGVQKATVDEYARLYNELYGLETVALRYFNVYGPRQGDGGGYSGVISIFLEQARNGEDVTVEGDGSQTRDFVHVSDVVRANLAAATTDAVGEAFNVCTGTETSVLELAEHVVEHVDSNADIVNVEERAGDIARSYGDDTKARHQLEFETTVELEDGIRDLSTR</sequence>
<evidence type="ECO:0000313" key="4">
    <source>
        <dbReference type="Proteomes" id="UP001596395"/>
    </source>
</evidence>
<accession>A0ABD5VJ78</accession>
<dbReference type="PANTHER" id="PTHR43000">
    <property type="entry name" value="DTDP-D-GLUCOSE 4,6-DEHYDRATASE-RELATED"/>
    <property type="match status" value="1"/>
</dbReference>
<protein>
    <submittedName>
        <fullName evidence="3">NAD-dependent epimerase/dehydratase family protein</fullName>
    </submittedName>
</protein>
<name>A0ABD5VJ78_9EURY</name>
<dbReference type="AlphaFoldDB" id="A0ABD5VJ78"/>
<dbReference type="EMBL" id="JBHSXN010000002">
    <property type="protein sequence ID" value="MFC6952966.1"/>
    <property type="molecule type" value="Genomic_DNA"/>
</dbReference>
<feature type="domain" description="NAD-dependent epimerase/dehydratase" evidence="2">
    <location>
        <begin position="11"/>
        <end position="241"/>
    </location>
</feature>
<evidence type="ECO:0000259" key="2">
    <source>
        <dbReference type="Pfam" id="PF01370"/>
    </source>
</evidence>
<organism evidence="3 4">
    <name type="scientific">Halorubellus litoreus</name>
    <dbReference type="NCBI Taxonomy" id="755308"/>
    <lineage>
        <taxon>Archaea</taxon>
        <taxon>Methanobacteriati</taxon>
        <taxon>Methanobacteriota</taxon>
        <taxon>Stenosarchaea group</taxon>
        <taxon>Halobacteria</taxon>
        <taxon>Halobacteriales</taxon>
        <taxon>Halorubellaceae</taxon>
        <taxon>Halorubellus</taxon>
    </lineage>
</organism>
<dbReference type="Gene3D" id="3.40.50.720">
    <property type="entry name" value="NAD(P)-binding Rossmann-like Domain"/>
    <property type="match status" value="1"/>
</dbReference>
<comment type="caution">
    <text evidence="3">The sequence shown here is derived from an EMBL/GenBank/DDBJ whole genome shotgun (WGS) entry which is preliminary data.</text>
</comment>
<dbReference type="InterPro" id="IPR001509">
    <property type="entry name" value="Epimerase_deHydtase"/>
</dbReference>
<keyword evidence="4" id="KW-1185">Reference proteome</keyword>
<dbReference type="RefSeq" id="WP_336349946.1">
    <property type="nucleotide sequence ID" value="NZ_JAZAQL010000002.1"/>
</dbReference>
<proteinExistence type="inferred from homology"/>